<keyword evidence="11" id="KW-1208">Phospholipid metabolism</keyword>
<dbReference type="PANTHER" id="PTHR21248">
    <property type="entry name" value="CARDIOLIPIN SYNTHASE"/>
    <property type="match status" value="1"/>
</dbReference>
<dbReference type="InterPro" id="IPR022924">
    <property type="entry name" value="Cardiolipin_synthase"/>
</dbReference>
<evidence type="ECO:0000256" key="8">
    <source>
        <dbReference type="ARBA" id="ARBA00023098"/>
    </source>
</evidence>
<evidence type="ECO:0000256" key="9">
    <source>
        <dbReference type="ARBA" id="ARBA00023136"/>
    </source>
</evidence>
<dbReference type="InterPro" id="IPR001736">
    <property type="entry name" value="PLipase_D/transphosphatidylase"/>
</dbReference>
<reference evidence="15 16" key="1">
    <citation type="submission" date="2019-01" db="EMBL/GenBank/DDBJ databases">
        <authorList>
            <consortium name="Pathogen Informatics"/>
        </authorList>
    </citation>
    <scope>NUCLEOTIDE SEQUENCE [LARGE SCALE GENOMIC DNA]</scope>
    <source>
        <strain evidence="15 16">NCTC10172</strain>
    </source>
</reference>
<dbReference type="SMART" id="SM00155">
    <property type="entry name" value="PLDc"/>
    <property type="match status" value="2"/>
</dbReference>
<dbReference type="GO" id="GO:0032049">
    <property type="term" value="P:cardiolipin biosynthetic process"/>
    <property type="evidence" value="ECO:0007669"/>
    <property type="project" value="UniProtKB-UniRule"/>
</dbReference>
<evidence type="ECO:0000313" key="15">
    <source>
        <dbReference type="EMBL" id="VEU83014.1"/>
    </source>
</evidence>
<evidence type="ECO:0000256" key="12">
    <source>
        <dbReference type="NCBIfam" id="TIGR04265"/>
    </source>
</evidence>
<dbReference type="GO" id="GO:0008808">
    <property type="term" value="F:cardiolipin synthase activity"/>
    <property type="evidence" value="ECO:0007669"/>
    <property type="project" value="UniProtKB-UniRule"/>
</dbReference>
<dbReference type="Pfam" id="PF13091">
    <property type="entry name" value="PLDc_2"/>
    <property type="match status" value="2"/>
</dbReference>
<keyword evidence="7 13" id="KW-1133">Transmembrane helix</keyword>
<protein>
    <recommendedName>
        <fullName evidence="12">Cardiolipin synthase</fullName>
        <ecNumber evidence="12">2.7.8.-</ecNumber>
    </recommendedName>
</protein>
<dbReference type="EC" id="2.7.8.-" evidence="12"/>
<keyword evidence="8" id="KW-0443">Lipid metabolism</keyword>
<dbReference type="PROSITE" id="PS50035">
    <property type="entry name" value="PLD"/>
    <property type="match status" value="2"/>
</dbReference>
<dbReference type="InterPro" id="IPR027379">
    <property type="entry name" value="CLS_N"/>
</dbReference>
<evidence type="ECO:0000256" key="2">
    <source>
        <dbReference type="ARBA" id="ARBA00022475"/>
    </source>
</evidence>
<evidence type="ECO:0000256" key="10">
    <source>
        <dbReference type="ARBA" id="ARBA00023209"/>
    </source>
</evidence>
<keyword evidence="2" id="KW-1003">Cell membrane</keyword>
<keyword evidence="4 15" id="KW-0808">Transferase</keyword>
<keyword evidence="3" id="KW-0444">Lipid biosynthesis</keyword>
<gene>
    <name evidence="15" type="primary">cls</name>
    <name evidence="15" type="ORF">NCTC10172_01061</name>
</gene>
<evidence type="ECO:0000256" key="1">
    <source>
        <dbReference type="ARBA" id="ARBA00004651"/>
    </source>
</evidence>
<keyword evidence="9 13" id="KW-0472">Membrane</keyword>
<keyword evidence="6" id="KW-0677">Repeat</keyword>
<comment type="subcellular location">
    <subcellularLocation>
        <location evidence="1">Cell membrane</location>
        <topology evidence="1">Multi-pass membrane protein</topology>
    </subcellularLocation>
</comment>
<sequence length="500" mass="58908">MRKLISLLTSRITFLGLIFLAQIILVATLILEFANQWYYISIISTALSFLITIYIMADEENPMFKLTWIIIILVFPLFGVILYSYSRTEKLSHSKSTLMNEMQERRMRELKKVESIYHDNYLRHQKFLTGLHFPSYENTISKFLPNGQVKQEELLKALKSAKEYIFMEYFIITKSKMWDEILQILKEKQKEGVEIRIIYDDLGSATKLPFHYHKTLEKLGFKVVRFNPMRLRVKFSMNYRDHRKIVVIDNKIAFTGGFNIGDEYTNKKKVFGYWNDAGIMLEGEAVWSLTVLFLENWAFSKKEKMEFRKYYREYKVQNNALYIPFGDIPTDKNYTARSIYLQLINDAKEKIYITAPYFILDNEINTALKMAAQSGVEVKIVIPNIPDKKLVYMVSESYVSELIPYGVKIYKFTPGFIHSKMIIADDRVAMIGTSNLDFRSLYMHLENNVWFDDLTTIEDMVKYYDKTVQNSKLITAHMLRKRNFIYRALQALLRGFSALL</sequence>
<organism evidence="15 16">
    <name type="scientific">Acholeplasma hippikon</name>
    <dbReference type="NCBI Taxonomy" id="264636"/>
    <lineage>
        <taxon>Bacteria</taxon>
        <taxon>Bacillati</taxon>
        <taxon>Mycoplasmatota</taxon>
        <taxon>Mollicutes</taxon>
        <taxon>Acholeplasmatales</taxon>
        <taxon>Acholeplasmataceae</taxon>
        <taxon>Acholeplasma</taxon>
    </lineage>
</organism>
<dbReference type="PANTHER" id="PTHR21248:SF22">
    <property type="entry name" value="PHOSPHOLIPASE D"/>
    <property type="match status" value="1"/>
</dbReference>
<dbReference type="CDD" id="cd09154">
    <property type="entry name" value="PLDc_SMU_988_like_1"/>
    <property type="match status" value="1"/>
</dbReference>
<keyword evidence="5 13" id="KW-0812">Transmembrane</keyword>
<evidence type="ECO:0000256" key="6">
    <source>
        <dbReference type="ARBA" id="ARBA00022737"/>
    </source>
</evidence>
<evidence type="ECO:0000256" key="13">
    <source>
        <dbReference type="SAM" id="Phobius"/>
    </source>
</evidence>
<dbReference type="InterPro" id="IPR025202">
    <property type="entry name" value="PLD-like_dom"/>
</dbReference>
<dbReference type="AlphaFoldDB" id="A0A449BKQ8"/>
<dbReference type="Proteomes" id="UP000290909">
    <property type="component" value="Chromosome"/>
</dbReference>
<dbReference type="NCBIfam" id="TIGR04265">
    <property type="entry name" value="bac_cardiolipin"/>
    <property type="match status" value="1"/>
</dbReference>
<dbReference type="RefSeq" id="WP_035369896.1">
    <property type="nucleotide sequence ID" value="NZ_LR215050.1"/>
</dbReference>
<dbReference type="Pfam" id="PF13396">
    <property type="entry name" value="PLDc_N"/>
    <property type="match status" value="1"/>
</dbReference>
<dbReference type="EMBL" id="LR215050">
    <property type="protein sequence ID" value="VEU83014.1"/>
    <property type="molecule type" value="Genomic_DNA"/>
</dbReference>
<evidence type="ECO:0000256" key="11">
    <source>
        <dbReference type="ARBA" id="ARBA00023264"/>
    </source>
</evidence>
<dbReference type="GO" id="GO:0005886">
    <property type="term" value="C:plasma membrane"/>
    <property type="evidence" value="ECO:0007669"/>
    <property type="project" value="UniProtKB-SubCell"/>
</dbReference>
<name>A0A449BKQ8_9MOLU</name>
<dbReference type="KEGG" id="ahk:NCTC10172_01061"/>
<evidence type="ECO:0000256" key="5">
    <source>
        <dbReference type="ARBA" id="ARBA00022692"/>
    </source>
</evidence>
<dbReference type="SUPFAM" id="SSF56024">
    <property type="entry name" value="Phospholipase D/nuclease"/>
    <property type="match status" value="2"/>
</dbReference>
<evidence type="ECO:0000256" key="7">
    <source>
        <dbReference type="ARBA" id="ARBA00022989"/>
    </source>
</evidence>
<dbReference type="Gene3D" id="3.30.870.10">
    <property type="entry name" value="Endonuclease Chain A"/>
    <property type="match status" value="2"/>
</dbReference>
<feature type="domain" description="PLD phosphodiesterase" evidence="14">
    <location>
        <begin position="413"/>
        <end position="440"/>
    </location>
</feature>
<evidence type="ECO:0000313" key="16">
    <source>
        <dbReference type="Proteomes" id="UP000290909"/>
    </source>
</evidence>
<evidence type="ECO:0000259" key="14">
    <source>
        <dbReference type="PROSITE" id="PS50035"/>
    </source>
</evidence>
<feature type="transmembrane region" description="Helical" evidence="13">
    <location>
        <begin position="12"/>
        <end position="31"/>
    </location>
</feature>
<feature type="transmembrane region" description="Helical" evidence="13">
    <location>
        <begin position="66"/>
        <end position="85"/>
    </location>
</feature>
<proteinExistence type="predicted"/>
<evidence type="ECO:0000256" key="3">
    <source>
        <dbReference type="ARBA" id="ARBA00022516"/>
    </source>
</evidence>
<accession>A0A449BKQ8</accession>
<feature type="transmembrane region" description="Helical" evidence="13">
    <location>
        <begin position="37"/>
        <end position="57"/>
    </location>
</feature>
<keyword evidence="16" id="KW-1185">Reference proteome</keyword>
<dbReference type="STRING" id="1408416.GCA_000702765_01209"/>
<feature type="domain" description="PLD phosphodiesterase" evidence="14">
    <location>
        <begin position="237"/>
        <end position="264"/>
    </location>
</feature>
<keyword evidence="10" id="KW-0594">Phospholipid biosynthesis</keyword>
<evidence type="ECO:0000256" key="4">
    <source>
        <dbReference type="ARBA" id="ARBA00022679"/>
    </source>
</evidence>